<feature type="domain" description="CNNM transmembrane" evidence="11">
    <location>
        <begin position="1"/>
        <end position="202"/>
    </location>
</feature>
<dbReference type="EMBL" id="JAFBCP010000001">
    <property type="protein sequence ID" value="MBM7815566.1"/>
    <property type="molecule type" value="Genomic_DNA"/>
</dbReference>
<dbReference type="Gene3D" id="3.10.580.10">
    <property type="entry name" value="CBS-domain"/>
    <property type="match status" value="1"/>
</dbReference>
<evidence type="ECO:0000256" key="4">
    <source>
        <dbReference type="ARBA" id="ARBA00022737"/>
    </source>
</evidence>
<comment type="caution">
    <text evidence="12">The sequence shown here is derived from an EMBL/GenBank/DDBJ whole genome shotgun (WGS) entry which is preliminary data.</text>
</comment>
<feature type="transmembrane region" description="Helical" evidence="9">
    <location>
        <begin position="90"/>
        <end position="115"/>
    </location>
</feature>
<dbReference type="InterPro" id="IPR044751">
    <property type="entry name" value="Ion_transp-like_CBS"/>
</dbReference>
<evidence type="ECO:0000256" key="3">
    <source>
        <dbReference type="ARBA" id="ARBA00022692"/>
    </source>
</evidence>
<evidence type="ECO:0000256" key="8">
    <source>
        <dbReference type="PROSITE-ProRule" id="PRU01193"/>
    </source>
</evidence>
<dbReference type="Pfam" id="PF00571">
    <property type="entry name" value="CBS"/>
    <property type="match status" value="1"/>
</dbReference>
<keyword evidence="6 8" id="KW-0472">Membrane</keyword>
<dbReference type="PANTHER" id="PTHR43099:SF5">
    <property type="entry name" value="HLYC_CORC FAMILY TRANSPORTER"/>
    <property type="match status" value="1"/>
</dbReference>
<evidence type="ECO:0000313" key="12">
    <source>
        <dbReference type="EMBL" id="MBM7815566.1"/>
    </source>
</evidence>
<dbReference type="Pfam" id="PF01595">
    <property type="entry name" value="CNNM"/>
    <property type="match status" value="1"/>
</dbReference>
<dbReference type="SUPFAM" id="SSF54631">
    <property type="entry name" value="CBS-domain pair"/>
    <property type="match status" value="1"/>
</dbReference>
<dbReference type="Proteomes" id="UP000809290">
    <property type="component" value="Unassembled WGS sequence"/>
</dbReference>
<gene>
    <name evidence="12" type="ORF">JOE56_000260</name>
</gene>
<organism evidence="12 13">
    <name type="scientific">Brevibacterium paucivorans</name>
    <dbReference type="NCBI Taxonomy" id="170994"/>
    <lineage>
        <taxon>Bacteria</taxon>
        <taxon>Bacillati</taxon>
        <taxon>Actinomycetota</taxon>
        <taxon>Actinomycetes</taxon>
        <taxon>Micrococcales</taxon>
        <taxon>Brevibacteriaceae</taxon>
        <taxon>Brevibacterium</taxon>
    </lineage>
</organism>
<feature type="transmembrane region" description="Helical" evidence="9">
    <location>
        <begin position="135"/>
        <end position="154"/>
    </location>
</feature>
<keyword evidence="4" id="KW-0677">Repeat</keyword>
<evidence type="ECO:0000259" key="10">
    <source>
        <dbReference type="PROSITE" id="PS51371"/>
    </source>
</evidence>
<keyword evidence="2" id="KW-1003">Cell membrane</keyword>
<dbReference type="PROSITE" id="PS51846">
    <property type="entry name" value="CNNM"/>
    <property type="match status" value="1"/>
</dbReference>
<proteinExistence type="predicted"/>
<keyword evidence="13" id="KW-1185">Reference proteome</keyword>
<evidence type="ECO:0000256" key="6">
    <source>
        <dbReference type="ARBA" id="ARBA00023136"/>
    </source>
</evidence>
<protein>
    <submittedName>
        <fullName evidence="12">CBS domain containing-hemolysin-like protein</fullName>
    </submittedName>
</protein>
<dbReference type="InterPro" id="IPR051676">
    <property type="entry name" value="UPF0053_domain"/>
</dbReference>
<evidence type="ECO:0000256" key="9">
    <source>
        <dbReference type="SAM" id="Phobius"/>
    </source>
</evidence>
<evidence type="ECO:0000259" key="11">
    <source>
        <dbReference type="PROSITE" id="PS51846"/>
    </source>
</evidence>
<dbReference type="PROSITE" id="PS51371">
    <property type="entry name" value="CBS"/>
    <property type="match status" value="1"/>
</dbReference>
<evidence type="ECO:0000256" key="1">
    <source>
        <dbReference type="ARBA" id="ARBA00004651"/>
    </source>
</evidence>
<dbReference type="InterPro" id="IPR000644">
    <property type="entry name" value="CBS_dom"/>
</dbReference>
<name>A0ABS2SH41_9MICO</name>
<dbReference type="CDD" id="cd04590">
    <property type="entry name" value="CBS_pair_CorC_HlyC_assoc"/>
    <property type="match status" value="1"/>
</dbReference>
<dbReference type="RefSeq" id="WP_239271887.1">
    <property type="nucleotide sequence ID" value="NZ_JAFBCP010000001.1"/>
</dbReference>
<dbReference type="PANTHER" id="PTHR43099">
    <property type="entry name" value="UPF0053 PROTEIN YRKA"/>
    <property type="match status" value="1"/>
</dbReference>
<comment type="subcellular location">
    <subcellularLocation>
        <location evidence="1">Cell membrane</location>
        <topology evidence="1">Multi-pass membrane protein</topology>
    </subcellularLocation>
</comment>
<reference evidence="12 13" key="1">
    <citation type="submission" date="2021-01" db="EMBL/GenBank/DDBJ databases">
        <title>Sequencing the genomes of 1000 actinobacteria strains.</title>
        <authorList>
            <person name="Klenk H.-P."/>
        </authorList>
    </citation>
    <scope>NUCLEOTIDE SEQUENCE [LARGE SCALE GENOMIC DNA]</scope>
    <source>
        <strain evidence="12 13">DSM 13657</strain>
    </source>
</reference>
<keyword evidence="7" id="KW-0129">CBS domain</keyword>
<evidence type="ECO:0000256" key="7">
    <source>
        <dbReference type="PROSITE-ProRule" id="PRU00703"/>
    </source>
</evidence>
<evidence type="ECO:0000313" key="13">
    <source>
        <dbReference type="Proteomes" id="UP000809290"/>
    </source>
</evidence>
<keyword evidence="3 8" id="KW-0812">Transmembrane</keyword>
<accession>A0ABS2SH41</accession>
<dbReference type="InterPro" id="IPR002550">
    <property type="entry name" value="CNNM"/>
</dbReference>
<feature type="transmembrane region" description="Helical" evidence="9">
    <location>
        <begin position="56"/>
        <end position="78"/>
    </location>
</feature>
<evidence type="ECO:0000256" key="5">
    <source>
        <dbReference type="ARBA" id="ARBA00022989"/>
    </source>
</evidence>
<sequence>MNDWMGLIWLVFLLGGNAFFVAAEFAVVSAKRAQIEPLAEEGRKSAKTTLYAMEHVSAMLAICQLGITVCSLLIGNISEPAIHHLLAGPLHYLSIPAEASGVISFVLALGIVTYLHVVVGEMIPKNIALATSRTAALLLAPPLVFLAKIFGFVIRPLNWFANFLLRLVGVTPRNDVNAAYTVEEVQQIVAESKREGLLNDETDLLKGALEFSDKTVGDVMVALSSVVTIDADVTPEYIEHLVGRTGYSRYILIDSDGRPDSYIHVKDVLYADTPETYTEPVPSKRFRSMVTVAVTDEIEEALATMQHAGHHVGRVVDGQGKVVGVLFLEDVLEELVGEVHDAMQRNQPRATR</sequence>
<dbReference type="InterPro" id="IPR046342">
    <property type="entry name" value="CBS_dom_sf"/>
</dbReference>
<evidence type="ECO:0000256" key="2">
    <source>
        <dbReference type="ARBA" id="ARBA00022475"/>
    </source>
</evidence>
<feature type="domain" description="CBS" evidence="10">
    <location>
        <begin position="282"/>
        <end position="342"/>
    </location>
</feature>
<keyword evidence="5 8" id="KW-1133">Transmembrane helix</keyword>